<evidence type="ECO:0000313" key="2">
    <source>
        <dbReference type="EMBL" id="CEM05235.1"/>
    </source>
</evidence>
<evidence type="ECO:0000256" key="1">
    <source>
        <dbReference type="SAM" id="MobiDB-lite"/>
    </source>
</evidence>
<dbReference type="EMBL" id="CDMY01000356">
    <property type="protein sequence ID" value="CEM05235.1"/>
    <property type="molecule type" value="Genomic_DNA"/>
</dbReference>
<sequence length="204" mass="22082">MHSYLDLLAAHGADLIAKDAKGCTPFDYAVVQGGGDVVEWLLEQLGTSEIDKSHPLGGTTPLTAADSHLSDQLRARAPLQQIDRAKQVIRALLSNGADIQLMRRSGRKEDIPHRLVQDIQNEMHSQLSAPVEPPPAPGSSVRTGAVKSDTAEQPPASSSAVDPPRIRSAPGAFPTTQDTPEPVYERTLRELLQPQGYGLRTTWR</sequence>
<dbReference type="PhylomeDB" id="A0A0G4F1G7"/>
<dbReference type="Gene3D" id="1.25.40.20">
    <property type="entry name" value="Ankyrin repeat-containing domain"/>
    <property type="match status" value="1"/>
</dbReference>
<proteinExistence type="predicted"/>
<dbReference type="AlphaFoldDB" id="A0A0G4F1G7"/>
<dbReference type="SUPFAM" id="SSF48403">
    <property type="entry name" value="Ankyrin repeat"/>
    <property type="match status" value="1"/>
</dbReference>
<accession>A0A0G4F1G7</accession>
<gene>
    <name evidence="2" type="ORF">Vbra_14187</name>
</gene>
<name>A0A0G4F1G7_VITBC</name>
<evidence type="ECO:0000313" key="3">
    <source>
        <dbReference type="Proteomes" id="UP000041254"/>
    </source>
</evidence>
<dbReference type="VEuPathDB" id="CryptoDB:Vbra_14187"/>
<feature type="region of interest" description="Disordered" evidence="1">
    <location>
        <begin position="126"/>
        <end position="184"/>
    </location>
</feature>
<reference evidence="2 3" key="1">
    <citation type="submission" date="2014-11" db="EMBL/GenBank/DDBJ databases">
        <authorList>
            <person name="Zhu J."/>
            <person name="Qi W."/>
            <person name="Song R."/>
        </authorList>
    </citation>
    <scope>NUCLEOTIDE SEQUENCE [LARGE SCALE GENOMIC DNA]</scope>
</reference>
<dbReference type="Proteomes" id="UP000041254">
    <property type="component" value="Unassembled WGS sequence"/>
</dbReference>
<dbReference type="InParanoid" id="A0A0G4F1G7"/>
<keyword evidence="3" id="KW-1185">Reference proteome</keyword>
<dbReference type="InterPro" id="IPR036770">
    <property type="entry name" value="Ankyrin_rpt-contain_sf"/>
</dbReference>
<organism evidence="2 3">
    <name type="scientific">Vitrella brassicaformis (strain CCMP3155)</name>
    <dbReference type="NCBI Taxonomy" id="1169540"/>
    <lineage>
        <taxon>Eukaryota</taxon>
        <taxon>Sar</taxon>
        <taxon>Alveolata</taxon>
        <taxon>Colpodellida</taxon>
        <taxon>Vitrellaceae</taxon>
        <taxon>Vitrella</taxon>
    </lineage>
</organism>
<protein>
    <submittedName>
        <fullName evidence="2">Uncharacterized protein</fullName>
    </submittedName>
</protein>